<feature type="region of interest" description="Disordered" evidence="1">
    <location>
        <begin position="222"/>
        <end position="319"/>
    </location>
</feature>
<dbReference type="EMBL" id="FN430373">
    <property type="protein sequence ID" value="CAZ86307.1"/>
    <property type="molecule type" value="Genomic_DNA"/>
</dbReference>
<gene>
    <name evidence="2" type="ORF">GSTUM_00011695001</name>
</gene>
<feature type="compositionally biased region" description="Polar residues" evidence="1">
    <location>
        <begin position="440"/>
        <end position="449"/>
    </location>
</feature>
<reference evidence="2 3" key="1">
    <citation type="journal article" date="2010" name="Nature">
        <title>Perigord black truffle genome uncovers evolutionary origins and mechanisms of symbiosis.</title>
        <authorList>
            <person name="Martin F."/>
            <person name="Kohler A."/>
            <person name="Murat C."/>
            <person name="Balestrini R."/>
            <person name="Coutinho P.M."/>
            <person name="Jaillon O."/>
            <person name="Montanini B."/>
            <person name="Morin E."/>
            <person name="Noel B."/>
            <person name="Percudani R."/>
            <person name="Porcel B."/>
            <person name="Rubini A."/>
            <person name="Amicucci A."/>
            <person name="Amselem J."/>
            <person name="Anthouard V."/>
            <person name="Arcioni S."/>
            <person name="Artiguenave F."/>
            <person name="Aury J.M."/>
            <person name="Ballario P."/>
            <person name="Bolchi A."/>
            <person name="Brenna A."/>
            <person name="Brun A."/>
            <person name="Buee M."/>
            <person name="Cantarel B."/>
            <person name="Chevalier G."/>
            <person name="Couloux A."/>
            <person name="Da Silva C."/>
            <person name="Denoeud F."/>
            <person name="Duplessis S."/>
            <person name="Ghignone S."/>
            <person name="Hilselberger B."/>
            <person name="Iotti M."/>
            <person name="Marcais B."/>
            <person name="Mello A."/>
            <person name="Miranda M."/>
            <person name="Pacioni G."/>
            <person name="Quesneville H."/>
            <person name="Riccioni C."/>
            <person name="Ruotolo R."/>
            <person name="Splivallo R."/>
            <person name="Stocchi V."/>
            <person name="Tisserant E."/>
            <person name="Viscomi A.R."/>
            <person name="Zambonelli A."/>
            <person name="Zampieri E."/>
            <person name="Henrissat B."/>
            <person name="Lebrun M.H."/>
            <person name="Paolocci F."/>
            <person name="Bonfante P."/>
            <person name="Ottonello S."/>
            <person name="Wincker P."/>
        </authorList>
    </citation>
    <scope>NUCLEOTIDE SEQUENCE [LARGE SCALE GENOMIC DNA]</scope>
    <source>
        <strain evidence="2 3">Mel28</strain>
    </source>
</reference>
<dbReference type="AlphaFoldDB" id="D5GPE5"/>
<organism evidence="2 3">
    <name type="scientific">Tuber melanosporum (strain Mel28)</name>
    <name type="common">Perigord black truffle</name>
    <dbReference type="NCBI Taxonomy" id="656061"/>
    <lineage>
        <taxon>Eukaryota</taxon>
        <taxon>Fungi</taxon>
        <taxon>Dikarya</taxon>
        <taxon>Ascomycota</taxon>
        <taxon>Pezizomycotina</taxon>
        <taxon>Pezizomycetes</taxon>
        <taxon>Pezizales</taxon>
        <taxon>Tuberaceae</taxon>
        <taxon>Tuber</taxon>
    </lineage>
</organism>
<feature type="compositionally biased region" description="Basic and acidic residues" evidence="1">
    <location>
        <begin position="120"/>
        <end position="136"/>
    </location>
</feature>
<feature type="region of interest" description="Disordered" evidence="1">
    <location>
        <begin position="1"/>
        <end position="51"/>
    </location>
</feature>
<feature type="region of interest" description="Disordered" evidence="1">
    <location>
        <begin position="98"/>
        <end position="196"/>
    </location>
</feature>
<keyword evidence="3" id="KW-1185">Reference proteome</keyword>
<feature type="compositionally biased region" description="Low complexity" evidence="1">
    <location>
        <begin position="665"/>
        <end position="680"/>
    </location>
</feature>
<dbReference type="RefSeq" id="XP_002842116.1">
    <property type="nucleotide sequence ID" value="XM_002842070.1"/>
</dbReference>
<feature type="compositionally biased region" description="Polar residues" evidence="1">
    <location>
        <begin position="284"/>
        <end position="294"/>
    </location>
</feature>
<evidence type="ECO:0000313" key="2">
    <source>
        <dbReference type="EMBL" id="CAZ86307.1"/>
    </source>
</evidence>
<name>D5GPE5_TUBMM</name>
<feature type="compositionally biased region" description="Low complexity" evidence="1">
    <location>
        <begin position="562"/>
        <end position="587"/>
    </location>
</feature>
<evidence type="ECO:0000313" key="3">
    <source>
        <dbReference type="Proteomes" id="UP000006911"/>
    </source>
</evidence>
<dbReference type="KEGG" id="tml:GSTUM_00011695001"/>
<feature type="compositionally biased region" description="Polar residues" evidence="1">
    <location>
        <begin position="503"/>
        <end position="518"/>
    </location>
</feature>
<dbReference type="HOGENOM" id="CLU_301313_0_0_1"/>
<feature type="region of interest" description="Disordered" evidence="1">
    <location>
        <begin position="664"/>
        <end position="794"/>
    </location>
</feature>
<feature type="compositionally biased region" description="Polar residues" evidence="1">
    <location>
        <begin position="222"/>
        <end position="240"/>
    </location>
</feature>
<evidence type="ECO:0000256" key="1">
    <source>
        <dbReference type="SAM" id="MobiDB-lite"/>
    </source>
</evidence>
<feature type="compositionally biased region" description="Basic and acidic residues" evidence="1">
    <location>
        <begin position="37"/>
        <end position="51"/>
    </location>
</feature>
<protein>
    <submittedName>
        <fullName evidence="2">(Perigord truffle) hypothetical protein</fullName>
    </submittedName>
</protein>
<feature type="compositionally biased region" description="Low complexity" evidence="1">
    <location>
        <begin position="535"/>
        <end position="548"/>
    </location>
</feature>
<dbReference type="GeneID" id="9186547"/>
<feature type="compositionally biased region" description="Basic and acidic residues" evidence="1">
    <location>
        <begin position="10"/>
        <end position="22"/>
    </location>
</feature>
<feature type="region of interest" description="Disordered" evidence="1">
    <location>
        <begin position="436"/>
        <end position="629"/>
    </location>
</feature>
<feature type="compositionally biased region" description="Basic and acidic residues" evidence="1">
    <location>
        <begin position="160"/>
        <end position="174"/>
    </location>
</feature>
<dbReference type="InParanoid" id="D5GPE5"/>
<dbReference type="Proteomes" id="UP000006911">
    <property type="component" value="Unassembled WGS sequence"/>
</dbReference>
<feature type="compositionally biased region" description="Polar residues" evidence="1">
    <location>
        <begin position="735"/>
        <end position="765"/>
    </location>
</feature>
<accession>D5GPE5</accession>
<dbReference type="OMA" id="WAETTND"/>
<dbReference type="eggNOG" id="ENOG502SBSC">
    <property type="taxonomic scope" value="Eukaryota"/>
</dbReference>
<proteinExistence type="predicted"/>
<sequence>MEDWGSPWADDEKLGDKDDRPGRKLSPGVKDAEGEEEGKNLGKKGEKEAVITPVMEEKQDVGAADLAVDWDNGFADSLAWANATPAVQVEDGDSFGWGALRSENFTGAGAGGGGDSGEEGEGRIEDDWRGSNKGEGPKTANLHPIATDEVNAWGAGSDWGDPRTPRTPEPRIEGMNDALGLSSDEVGDNTPDGAFDAEVKAPDVERHDQLIDAANLLNSSTKQLVSDGETQNVGQSSADNLQAVLEAVSDPTPPKTQEDSKNASPPPLEPHLATSPICGANSPKDGSTSVTVSDQGDDDDDFGDFAAEGGGGFEEPQASMPEPVLPAAIKAPPPDSFGIDISLVSKLYPIPTSRPDPPPIKEIISTTDSRKTWYRLSASGTIRRNRSGDDDYVRVMWVGSKVQEGVNKIVEKWMTEDRNSGGGSLMGGGKRVSAMFGWGDSSSKTSDQKPISLERAVPQLPSRGRSRKASGPRPVSISTQSLLSKPALVGIPSSLESVGGGSAPSNQVANFGWGSTQPRPGDEKTPSTPLKTILHSSTSHSLSPQLTPHKISPAPPPPPTTPSDSAGSSMAAASTTLSPTLSPTAGTKNCPIAPAPEFPPTVDNSITADPLPAGLPTDAQAPGLASASGFDDWSALENISASAPPASANSQSCSYDERGAFEGLAVSGSSSSAPKKVAPAIGSQNPPVATNLKPAVPAPMPPAQSSSESDRKLNSARAALEPADTAIDDWGDLKSLSSQPPKSQTPSNILSSHVPIDQNTNSLAWSESKDLKTSQSGLVEGSREGSRLSIPPTPNMSGGGSFISAPMNGSASDGIKKNPVISNVQTQQDSDEGDDWGEMVQSPIIPTGVPGFPEALRVPALASSQDITSLNASTSPAPLIPQPMLTLGPASVPPLASAQAIQPTSALSATLNPSDFGQKSGSSIGDSWDLSFFEGPPTPNSGFSIPKDISEPANQDLWDTPAVAQGKVQESADDRAVREIVGGLPDLSYMLG</sequence>